<dbReference type="AlphaFoldDB" id="A0A2V2MY91"/>
<evidence type="ECO:0000313" key="11">
    <source>
        <dbReference type="Proteomes" id="UP000245657"/>
    </source>
</evidence>
<accession>A0A2V2MY91</accession>
<gene>
    <name evidence="10" type="ORF">DK846_14900</name>
</gene>
<evidence type="ECO:0000256" key="4">
    <source>
        <dbReference type="ARBA" id="ARBA00029447"/>
    </source>
</evidence>
<evidence type="ECO:0000256" key="3">
    <source>
        <dbReference type="ARBA" id="ARBA00023224"/>
    </source>
</evidence>
<comment type="similarity">
    <text evidence="4">Belongs to the methyl-accepting chemotaxis (MCP) protein family.</text>
</comment>
<dbReference type="SUPFAM" id="SSF55785">
    <property type="entry name" value="PYP-like sensor domain (PAS domain)"/>
    <property type="match status" value="2"/>
</dbReference>
<dbReference type="SMART" id="SM00091">
    <property type="entry name" value="PAS"/>
    <property type="match status" value="2"/>
</dbReference>
<keyword evidence="2" id="KW-0472">Membrane</keyword>
<dbReference type="Gene3D" id="1.10.287.950">
    <property type="entry name" value="Methyl-accepting chemotaxis protein"/>
    <property type="match status" value="1"/>
</dbReference>
<dbReference type="PROSITE" id="PS50112">
    <property type="entry name" value="PAS"/>
    <property type="match status" value="2"/>
</dbReference>
<keyword evidence="2" id="KW-1003">Cell membrane</keyword>
<evidence type="ECO:0000256" key="2">
    <source>
        <dbReference type="ARBA" id="ARBA00022519"/>
    </source>
</evidence>
<dbReference type="Pfam" id="PF00015">
    <property type="entry name" value="MCPsignal"/>
    <property type="match status" value="1"/>
</dbReference>
<dbReference type="CDD" id="cd00130">
    <property type="entry name" value="PAS"/>
    <property type="match status" value="2"/>
</dbReference>
<reference evidence="10 11" key="1">
    <citation type="submission" date="2018-05" db="EMBL/GenBank/DDBJ databases">
        <title>Draft genome of Methanospirillum lacunae Ki8-1.</title>
        <authorList>
            <person name="Dueholm M.S."/>
            <person name="Nielsen P.H."/>
            <person name="Bakmann L.F."/>
            <person name="Otzen D.E."/>
        </authorList>
    </citation>
    <scope>NUCLEOTIDE SEQUENCE [LARGE SCALE GENOMIC DNA]</scope>
    <source>
        <strain evidence="10 11">Ki8-1</strain>
    </source>
</reference>
<dbReference type="InterPro" id="IPR004089">
    <property type="entry name" value="MCPsignal_dom"/>
</dbReference>
<dbReference type="SMART" id="SM00283">
    <property type="entry name" value="MA"/>
    <property type="match status" value="1"/>
</dbReference>
<dbReference type="Proteomes" id="UP000245657">
    <property type="component" value="Unassembled WGS sequence"/>
</dbReference>
<dbReference type="InterPro" id="IPR000727">
    <property type="entry name" value="T_SNARE_dom"/>
</dbReference>
<evidence type="ECO:0000259" key="8">
    <source>
        <dbReference type="PROSITE" id="PS50192"/>
    </source>
</evidence>
<proteinExistence type="inferred from homology"/>
<evidence type="ECO:0000259" key="6">
    <source>
        <dbReference type="PROSITE" id="PS50111"/>
    </source>
</evidence>
<dbReference type="NCBIfam" id="TIGR00229">
    <property type="entry name" value="sensory_box"/>
    <property type="match status" value="1"/>
</dbReference>
<dbReference type="GO" id="GO:0007165">
    <property type="term" value="P:signal transduction"/>
    <property type="evidence" value="ECO:0007669"/>
    <property type="project" value="UniProtKB-KW"/>
</dbReference>
<evidence type="ECO:0000259" key="9">
    <source>
        <dbReference type="PROSITE" id="PS50885"/>
    </source>
</evidence>
<dbReference type="Gene3D" id="1.20.120.1530">
    <property type="match status" value="2"/>
</dbReference>
<dbReference type="OrthoDB" id="8523at2157"/>
<organism evidence="10 11">
    <name type="scientific">Methanospirillum lacunae</name>
    <dbReference type="NCBI Taxonomy" id="668570"/>
    <lineage>
        <taxon>Archaea</taxon>
        <taxon>Methanobacteriati</taxon>
        <taxon>Methanobacteriota</taxon>
        <taxon>Stenosarchaea group</taxon>
        <taxon>Methanomicrobia</taxon>
        <taxon>Methanomicrobiales</taxon>
        <taxon>Methanospirillaceae</taxon>
        <taxon>Methanospirillum</taxon>
    </lineage>
</organism>
<feature type="domain" description="PAS" evidence="7">
    <location>
        <begin position="47"/>
        <end position="92"/>
    </location>
</feature>
<keyword evidence="3 5" id="KW-0807">Transducer</keyword>
<dbReference type="PANTHER" id="PTHR32089:SF112">
    <property type="entry name" value="LYSOZYME-LIKE PROTEIN-RELATED"/>
    <property type="match status" value="1"/>
</dbReference>
<dbReference type="InterPro" id="IPR000014">
    <property type="entry name" value="PAS"/>
</dbReference>
<feature type="domain" description="Methyl-accepting transducer" evidence="6">
    <location>
        <begin position="640"/>
        <end position="876"/>
    </location>
</feature>
<evidence type="ECO:0008006" key="12">
    <source>
        <dbReference type="Google" id="ProtNLM"/>
    </source>
</evidence>
<name>A0A2V2MY91_9EURY</name>
<comment type="subcellular location">
    <subcellularLocation>
        <location evidence="1">Cell inner membrane</location>
        <topology evidence="1">Multi-pass membrane protein</topology>
    </subcellularLocation>
</comment>
<feature type="domain" description="PAS" evidence="7">
    <location>
        <begin position="348"/>
        <end position="393"/>
    </location>
</feature>
<feature type="domain" description="HAMP" evidence="9">
    <location>
        <begin position="259"/>
        <end position="311"/>
    </location>
</feature>
<dbReference type="GO" id="GO:0005886">
    <property type="term" value="C:plasma membrane"/>
    <property type="evidence" value="ECO:0007669"/>
    <property type="project" value="UniProtKB-SubCell"/>
</dbReference>
<evidence type="ECO:0000313" key="10">
    <source>
        <dbReference type="EMBL" id="PWR70366.1"/>
    </source>
</evidence>
<dbReference type="Pfam" id="PF08448">
    <property type="entry name" value="PAS_4"/>
    <property type="match status" value="2"/>
</dbReference>
<dbReference type="RefSeq" id="WP_109969795.1">
    <property type="nucleotide sequence ID" value="NZ_CP176093.1"/>
</dbReference>
<sequence length="926" mass="101038">MKNTFADYITAIRDGDYEAEINIETVTDLSPDLAILIRDTISKLIAKNEWYESILDAVPFPMSVTDRDMKWTFINRSTEDMIHVSRKEVVGKHCSNWGANICNTPECGIELLNKGKSSGIFKQGDGFYQTNVAYVQAKDGSRIGHIEVVTDVTDVTRMNNYLRKEIDHTTLNLSKLAKGELNLDYSLTKADEYTKDVSDLFVLTNNSLKQVVDALSLMTSDALILSRAAIEGKLDVRADATKHHGDFRKIIEGVNETLDAVINPLNVAAEYVDRISKGDIPQKITDSYNGDFNEIKNNLNACIDAINLLVTDTYSLVNTTIEGRLDARANGTKHQGDFRKIIEGVNSTFNILVGYFDRMPLPLMAIDRSFSILFMNKTGADLLGTSREDLIGKKCYDQFKTTDCHTQNCACARAMEQNTDVNHQTHAKPAGMDLEISYTGIPIRNNRGESTGAFEFIQDQTASVRLSDYLKTEIMKIGENLNRLSKGDTNLQTVVTDADQYTREAHENFVEINKKLDQVNDAIKLLVSDALLLSEAGVAGKLEIRAETTRHHGDYRKIVEGFNETLDSVILPVTEALRVSKEYANSNFTARVDTSIEASGDWIAFKDALNEIGIQVSEAVRVINKQVLDLASNSEEATASIEEVSAGAQQVARSTGEVSSNSLKGEDGIIQVLKAMEDLNITVAEVSRKAELVSVTATQANNFAKNGVDLAKKSETAMNEIKRSTAEADQIVKDINQKMEEIGKIVRLISDIANQTNLLALNAAIEAARAGEAGRGFAVVASEVKSLAQDSRSSAESIADMITDLQNQANMANEAMSQAGKTVEIGSSTLLETLGAFNQIATSIDDITRNATDVASSSEEQAASVEEVTASINEVSSLIQNTSKEAGDAAAATEEASASIEQIAKVVGNVSGIADVVSREMTKFRI</sequence>
<protein>
    <recommendedName>
        <fullName evidence="12">Chemotaxis protein</fullName>
    </recommendedName>
</protein>
<dbReference type="PANTHER" id="PTHR32089">
    <property type="entry name" value="METHYL-ACCEPTING CHEMOTAXIS PROTEIN MCPB"/>
    <property type="match status" value="1"/>
</dbReference>
<keyword evidence="11" id="KW-1185">Reference proteome</keyword>
<dbReference type="InterPro" id="IPR013656">
    <property type="entry name" value="PAS_4"/>
</dbReference>
<dbReference type="Pfam" id="PF18947">
    <property type="entry name" value="HAMP_2"/>
    <property type="match status" value="2"/>
</dbReference>
<evidence type="ECO:0000256" key="1">
    <source>
        <dbReference type="ARBA" id="ARBA00004429"/>
    </source>
</evidence>
<dbReference type="InterPro" id="IPR035965">
    <property type="entry name" value="PAS-like_dom_sf"/>
</dbReference>
<feature type="domain" description="T-SNARE coiled-coil homology" evidence="8">
    <location>
        <begin position="827"/>
        <end position="889"/>
    </location>
</feature>
<dbReference type="CDD" id="cd11386">
    <property type="entry name" value="MCP_signal"/>
    <property type="match status" value="1"/>
</dbReference>
<evidence type="ECO:0000256" key="5">
    <source>
        <dbReference type="PROSITE-ProRule" id="PRU00284"/>
    </source>
</evidence>
<dbReference type="Gene3D" id="3.30.450.20">
    <property type="entry name" value="PAS domain"/>
    <property type="match status" value="2"/>
</dbReference>
<dbReference type="InterPro" id="IPR003660">
    <property type="entry name" value="HAMP_dom"/>
</dbReference>
<dbReference type="PROSITE" id="PS50111">
    <property type="entry name" value="CHEMOTAXIS_TRANSDUC_2"/>
    <property type="match status" value="1"/>
</dbReference>
<dbReference type="GeneID" id="97547581"/>
<evidence type="ECO:0000259" key="7">
    <source>
        <dbReference type="PROSITE" id="PS50112"/>
    </source>
</evidence>
<keyword evidence="2" id="KW-0997">Cell inner membrane</keyword>
<dbReference type="PROSITE" id="PS50885">
    <property type="entry name" value="HAMP"/>
    <property type="match status" value="1"/>
</dbReference>
<dbReference type="EMBL" id="QGMY01000014">
    <property type="protein sequence ID" value="PWR70366.1"/>
    <property type="molecule type" value="Genomic_DNA"/>
</dbReference>
<dbReference type="SUPFAM" id="SSF58104">
    <property type="entry name" value="Methyl-accepting chemotaxis protein (MCP) signaling domain"/>
    <property type="match status" value="1"/>
</dbReference>
<dbReference type="PROSITE" id="PS50192">
    <property type="entry name" value="T_SNARE"/>
    <property type="match status" value="1"/>
</dbReference>
<comment type="caution">
    <text evidence="10">The sequence shown here is derived from an EMBL/GenBank/DDBJ whole genome shotgun (WGS) entry which is preliminary data.</text>
</comment>